<organism evidence="3 4">
    <name type="scientific">Segetibacter aerophilus</name>
    <dbReference type="NCBI Taxonomy" id="670293"/>
    <lineage>
        <taxon>Bacteria</taxon>
        <taxon>Pseudomonadati</taxon>
        <taxon>Bacteroidota</taxon>
        <taxon>Chitinophagia</taxon>
        <taxon>Chitinophagales</taxon>
        <taxon>Chitinophagaceae</taxon>
        <taxon>Segetibacter</taxon>
    </lineage>
</organism>
<dbReference type="NCBIfam" id="NF033710">
    <property type="entry name" value="T9SS_OM_PorV"/>
    <property type="match status" value="1"/>
</dbReference>
<keyword evidence="4" id="KW-1185">Reference proteome</keyword>
<accession>A0A512BI66</accession>
<dbReference type="OrthoDB" id="9758448at2"/>
<feature type="domain" description="Type IX secretion system protein PorV" evidence="2">
    <location>
        <begin position="29"/>
        <end position="266"/>
    </location>
</feature>
<evidence type="ECO:0000256" key="1">
    <source>
        <dbReference type="SAM" id="SignalP"/>
    </source>
</evidence>
<dbReference type="AlphaFoldDB" id="A0A512BI66"/>
<evidence type="ECO:0000259" key="2">
    <source>
        <dbReference type="Pfam" id="PF19572"/>
    </source>
</evidence>
<dbReference type="EMBL" id="BJYT01000026">
    <property type="protein sequence ID" value="GEO11679.1"/>
    <property type="molecule type" value="Genomic_DNA"/>
</dbReference>
<proteinExistence type="predicted"/>
<dbReference type="Gene3D" id="2.40.160.60">
    <property type="entry name" value="Outer membrane protein transport protein (OMPP1/FadL/TodX)"/>
    <property type="match status" value="1"/>
</dbReference>
<evidence type="ECO:0000313" key="3">
    <source>
        <dbReference type="EMBL" id="GEO11679.1"/>
    </source>
</evidence>
<dbReference type="NCBIfam" id="NF033709">
    <property type="entry name" value="PorV_fam"/>
    <property type="match status" value="1"/>
</dbReference>
<feature type="signal peptide" evidence="1">
    <location>
        <begin position="1"/>
        <end position="22"/>
    </location>
</feature>
<protein>
    <recommendedName>
        <fullName evidence="2">Type IX secretion system protein PorV domain-containing protein</fullName>
    </recommendedName>
</protein>
<sequence length="393" mass="42528">MKPNTLRISVVLLLALSLATKAKSQTDNTINVVTSAVPFLRISPDARAGGMGDVGIATTPDANSAFWNLAKTPFAASRTSISTTYTPWLKDLGLNDVYLASLAGYHKLDEEQAVSASIRYFSLGNIQFTDFAGNDLQSFRPREFSVDLGYSRRLSEKLGIGIALRYINSNLAGGQAVNGVSYKTGTAVAADFSLFHNGLNAAGQGLNWGVTLSNLGSKISYTSDAQQKDYIPANLGVGAAYTWILDETSRFTAGLDINKLMVPTPPQASNNPDSSLQIYRNKGVLTSWFSSFGDAGGFSNELKEYQISVGGEYTYNEQFSLRAGYFYEDKLKGNRKYFTLGAGLKYNVFGLNFSYLVPSGNGVNRNPLSNTLRFSLVFDLDNNTNGSTTTTGQ</sequence>
<dbReference type="InterPro" id="IPR045741">
    <property type="entry name" value="PorV"/>
</dbReference>
<dbReference type="Proteomes" id="UP000321513">
    <property type="component" value="Unassembled WGS sequence"/>
</dbReference>
<reference evidence="3 4" key="1">
    <citation type="submission" date="2019-07" db="EMBL/GenBank/DDBJ databases">
        <title>Whole genome shotgun sequence of Segetibacter aerophilus NBRC 106135.</title>
        <authorList>
            <person name="Hosoyama A."/>
            <person name="Uohara A."/>
            <person name="Ohji S."/>
            <person name="Ichikawa N."/>
        </authorList>
    </citation>
    <scope>NUCLEOTIDE SEQUENCE [LARGE SCALE GENOMIC DNA]</scope>
    <source>
        <strain evidence="3 4">NBRC 106135</strain>
    </source>
</reference>
<dbReference type="SUPFAM" id="SSF56935">
    <property type="entry name" value="Porins"/>
    <property type="match status" value="1"/>
</dbReference>
<name>A0A512BI66_9BACT</name>
<evidence type="ECO:0000313" key="4">
    <source>
        <dbReference type="Proteomes" id="UP000321513"/>
    </source>
</evidence>
<comment type="caution">
    <text evidence="3">The sequence shown here is derived from an EMBL/GenBank/DDBJ whole genome shotgun (WGS) entry which is preliminary data.</text>
</comment>
<dbReference type="RefSeq" id="WP_147205788.1">
    <property type="nucleotide sequence ID" value="NZ_BJYT01000026.1"/>
</dbReference>
<dbReference type="Pfam" id="PF19572">
    <property type="entry name" value="PorV"/>
    <property type="match status" value="1"/>
</dbReference>
<gene>
    <name evidence="3" type="primary">porV</name>
    <name evidence="3" type="ORF">SAE01_41750</name>
</gene>
<dbReference type="InterPro" id="IPR047799">
    <property type="entry name" value="T9SS_OM_PorV"/>
</dbReference>
<feature type="chain" id="PRO_5021917703" description="Type IX secretion system protein PorV domain-containing protein" evidence="1">
    <location>
        <begin position="23"/>
        <end position="393"/>
    </location>
</feature>
<keyword evidence="1" id="KW-0732">Signal</keyword>